<evidence type="ECO:0000256" key="15">
    <source>
        <dbReference type="SAM" id="MobiDB-lite"/>
    </source>
</evidence>
<dbReference type="Pfam" id="PF12661">
    <property type="entry name" value="hEGF"/>
    <property type="match status" value="1"/>
</dbReference>
<feature type="domain" description="EGF-like" evidence="17">
    <location>
        <begin position="794"/>
        <end position="830"/>
    </location>
</feature>
<dbReference type="SMART" id="SM00215">
    <property type="entry name" value="VWC_out"/>
    <property type="match status" value="1"/>
</dbReference>
<feature type="disulfide bond" evidence="12">
    <location>
        <begin position="820"/>
        <end position="829"/>
    </location>
</feature>
<keyword evidence="9 14" id="KW-0472">Membrane</keyword>
<feature type="domain" description="EGF-like" evidence="17">
    <location>
        <begin position="407"/>
        <end position="443"/>
    </location>
</feature>
<feature type="domain" description="EGF-like" evidence="17">
    <location>
        <begin position="291"/>
        <end position="329"/>
    </location>
</feature>
<keyword evidence="5 14" id="KW-0732">Signal</keyword>
<dbReference type="InterPro" id="IPR001774">
    <property type="entry name" value="DSL"/>
</dbReference>
<dbReference type="Pfam" id="PF21700">
    <property type="entry name" value="EGF_DL_JAG"/>
    <property type="match status" value="1"/>
</dbReference>
<feature type="region of interest" description="Disordered" evidence="15">
    <location>
        <begin position="1186"/>
        <end position="1206"/>
    </location>
</feature>
<feature type="domain" description="EGF-like" evidence="17">
    <location>
        <begin position="331"/>
        <end position="367"/>
    </location>
</feature>
<dbReference type="SUPFAM" id="SSF57196">
    <property type="entry name" value="EGF/Laminin"/>
    <property type="match status" value="6"/>
</dbReference>
<gene>
    <name evidence="19" type="primary">LOC116050922</name>
</gene>
<dbReference type="Pfam" id="PF01414">
    <property type="entry name" value="DSL"/>
    <property type="match status" value="1"/>
</dbReference>
<feature type="disulfide bond" evidence="12">
    <location>
        <begin position="744"/>
        <end position="753"/>
    </location>
</feature>
<dbReference type="Pfam" id="PF00008">
    <property type="entry name" value="EGF"/>
    <property type="match status" value="11"/>
</dbReference>
<dbReference type="FunFam" id="2.10.25.10:FF:000117">
    <property type="entry name" value="Delta-like protein"/>
    <property type="match status" value="1"/>
</dbReference>
<evidence type="ECO:0000313" key="20">
    <source>
        <dbReference type="Proteomes" id="UP000694568"/>
    </source>
</evidence>
<feature type="domain" description="EGF-like" evidence="17">
    <location>
        <begin position="756"/>
        <end position="792"/>
    </location>
</feature>
<feature type="domain" description="EGF-like" evidence="17">
    <location>
        <begin position="225"/>
        <end position="258"/>
    </location>
</feature>
<reference evidence="19" key="1">
    <citation type="submission" date="2025-08" db="UniProtKB">
        <authorList>
            <consortium name="Ensembl"/>
        </authorList>
    </citation>
    <scope>IDENTIFICATION</scope>
</reference>
<feature type="disulfide bond" evidence="12">
    <location>
        <begin position="629"/>
        <end position="638"/>
    </location>
</feature>
<dbReference type="FunFam" id="2.10.25.10:FF:000061">
    <property type="entry name" value="Delta-like protein"/>
    <property type="match status" value="1"/>
</dbReference>
<dbReference type="FunFam" id="2.10.25.10:FF:000431">
    <property type="entry name" value="Delta-like protein"/>
    <property type="match status" value="1"/>
</dbReference>
<feature type="disulfide bond" evidence="12">
    <location>
        <begin position="433"/>
        <end position="442"/>
    </location>
</feature>
<name>A0A8C9XYW2_SANLU</name>
<feature type="disulfide bond" evidence="12">
    <location>
        <begin position="705"/>
        <end position="714"/>
    </location>
</feature>
<dbReference type="InterPro" id="IPR009030">
    <property type="entry name" value="Growth_fac_rcpt_cys_sf"/>
</dbReference>
<keyword evidence="20" id="KW-1185">Reference proteome</keyword>
<feature type="disulfide bond" evidence="13">
    <location>
        <begin position="182"/>
        <end position="191"/>
    </location>
</feature>
<keyword evidence="7" id="KW-0914">Notch signaling pathway</keyword>
<evidence type="ECO:0000256" key="13">
    <source>
        <dbReference type="PROSITE-ProRule" id="PRU00377"/>
    </source>
</evidence>
<organism evidence="19 20">
    <name type="scientific">Sander lucioperca</name>
    <name type="common">Pike-perch</name>
    <name type="synonym">Perca lucioperca</name>
    <dbReference type="NCBI Taxonomy" id="283035"/>
    <lineage>
        <taxon>Eukaryota</taxon>
        <taxon>Metazoa</taxon>
        <taxon>Chordata</taxon>
        <taxon>Craniata</taxon>
        <taxon>Vertebrata</taxon>
        <taxon>Euteleostomi</taxon>
        <taxon>Actinopterygii</taxon>
        <taxon>Neopterygii</taxon>
        <taxon>Teleostei</taxon>
        <taxon>Neoteleostei</taxon>
        <taxon>Acanthomorphata</taxon>
        <taxon>Eupercaria</taxon>
        <taxon>Perciformes</taxon>
        <taxon>Percoidei</taxon>
        <taxon>Percidae</taxon>
        <taxon>Luciopercinae</taxon>
        <taxon>Sander</taxon>
    </lineage>
</organism>
<dbReference type="AlphaFoldDB" id="A0A8C9XYW2"/>
<keyword evidence="3 12" id="KW-0245">EGF-like domain</keyword>
<evidence type="ECO:0000313" key="19">
    <source>
        <dbReference type="Ensembl" id="ENSSLUP00000017172.1"/>
    </source>
</evidence>
<evidence type="ECO:0000256" key="9">
    <source>
        <dbReference type="ARBA" id="ARBA00023136"/>
    </source>
</evidence>
<feature type="domain" description="DSL" evidence="18">
    <location>
        <begin position="180"/>
        <end position="224"/>
    </location>
</feature>
<feature type="domain" description="EGF-like" evidence="17">
    <location>
        <begin position="445"/>
        <end position="481"/>
    </location>
</feature>
<feature type="disulfide bond" evidence="13">
    <location>
        <begin position="195"/>
        <end position="207"/>
    </location>
</feature>
<dbReference type="InterPro" id="IPR000742">
    <property type="entry name" value="EGF"/>
</dbReference>
<comment type="function">
    <text evidence="14">Putative Notch ligand involved in the mediation of Notch signaling.</text>
</comment>
<dbReference type="GO" id="GO:0005509">
    <property type="term" value="F:calcium ion binding"/>
    <property type="evidence" value="ECO:0007669"/>
    <property type="project" value="InterPro"/>
</dbReference>
<dbReference type="PROSITE" id="PS00022">
    <property type="entry name" value="EGF_1"/>
    <property type="match status" value="14"/>
</dbReference>
<dbReference type="SMART" id="SM00051">
    <property type="entry name" value="DSL"/>
    <property type="match status" value="1"/>
</dbReference>
<feature type="domain" description="EGF-like" evidence="17">
    <location>
        <begin position="564"/>
        <end position="601"/>
    </location>
</feature>
<feature type="transmembrane region" description="Helical" evidence="16">
    <location>
        <begin position="1045"/>
        <end position="1069"/>
    </location>
</feature>
<dbReference type="Pfam" id="PF23575">
    <property type="entry name" value="JAG1"/>
    <property type="match status" value="1"/>
</dbReference>
<keyword evidence="4 14" id="KW-0812">Transmembrane</keyword>
<dbReference type="FunFam" id="2.10.25.140:FF:000001">
    <property type="entry name" value="Delta-like protein"/>
    <property type="match status" value="1"/>
</dbReference>
<dbReference type="InterPro" id="IPR056986">
    <property type="entry name" value="JAG1_1/2_dom"/>
</dbReference>
<evidence type="ECO:0000256" key="16">
    <source>
        <dbReference type="SAM" id="Phobius"/>
    </source>
</evidence>
<dbReference type="GO" id="GO:0016020">
    <property type="term" value="C:membrane"/>
    <property type="evidence" value="ECO:0007669"/>
    <property type="project" value="UniProtKB-SubCell"/>
</dbReference>
<feature type="disulfide bond" evidence="12">
    <location>
        <begin position="395"/>
        <end position="404"/>
    </location>
</feature>
<dbReference type="GeneTree" id="ENSGT00940000160148"/>
<evidence type="ECO:0000256" key="12">
    <source>
        <dbReference type="PROSITE-ProRule" id="PRU00076"/>
    </source>
</evidence>
<dbReference type="InterPro" id="IPR026219">
    <property type="entry name" value="Jagged/Serrate"/>
</dbReference>
<keyword evidence="8 14" id="KW-1133">Transmembrane helix</keyword>
<dbReference type="InterPro" id="IPR011651">
    <property type="entry name" value="Notch_ligand_N"/>
</dbReference>
<evidence type="ECO:0000256" key="7">
    <source>
        <dbReference type="ARBA" id="ARBA00022976"/>
    </source>
</evidence>
<dbReference type="Proteomes" id="UP000694568">
    <property type="component" value="Unplaced"/>
</dbReference>
<dbReference type="InterPro" id="IPR018097">
    <property type="entry name" value="EGF_Ca-bd_CS"/>
</dbReference>
<feature type="domain" description="EGF-like" evidence="17">
    <location>
        <begin position="679"/>
        <end position="715"/>
    </location>
</feature>
<dbReference type="PROSITE" id="PS50026">
    <property type="entry name" value="EGF_3"/>
    <property type="match status" value="14"/>
</dbReference>
<dbReference type="PROSITE" id="PS01186">
    <property type="entry name" value="EGF_2"/>
    <property type="match status" value="10"/>
</dbReference>
<dbReference type="PROSITE" id="PS01187">
    <property type="entry name" value="EGF_CA"/>
    <property type="match status" value="3"/>
</dbReference>
<dbReference type="GO" id="GO:0007219">
    <property type="term" value="P:Notch signaling pathway"/>
    <property type="evidence" value="ECO:0007669"/>
    <property type="project" value="UniProtKB-KW"/>
</dbReference>
<dbReference type="InterPro" id="IPR001007">
    <property type="entry name" value="VWF_dom"/>
</dbReference>
<dbReference type="PANTHER" id="PTHR24044:SF448">
    <property type="entry name" value="PROTEIN JAGGED-1"/>
    <property type="match status" value="1"/>
</dbReference>
<protein>
    <recommendedName>
        <fullName evidence="14">Delta-like protein</fullName>
    </recommendedName>
</protein>
<feature type="domain" description="EGF-like" evidence="17">
    <location>
        <begin position="499"/>
        <end position="535"/>
    </location>
</feature>
<proteinExistence type="predicted"/>
<comment type="subcellular location">
    <subcellularLocation>
        <location evidence="1 14">Membrane</location>
        <topology evidence="1 14">Single-pass type I membrane protein</topology>
    </subcellularLocation>
</comment>
<accession>A0A8C9XYW2</accession>
<feature type="disulfide bond" evidence="12">
    <location>
        <begin position="667"/>
        <end position="676"/>
    </location>
</feature>
<feature type="disulfide bond" evidence="12">
    <location>
        <begin position="357"/>
        <end position="366"/>
    </location>
</feature>
<feature type="disulfide bond" evidence="12">
    <location>
        <begin position="319"/>
        <end position="328"/>
    </location>
</feature>
<evidence type="ECO:0000256" key="5">
    <source>
        <dbReference type="ARBA" id="ARBA00022729"/>
    </source>
</evidence>
<dbReference type="SMART" id="SM00214">
    <property type="entry name" value="VWC"/>
    <property type="match status" value="1"/>
</dbReference>
<feature type="domain" description="EGF-like" evidence="17">
    <location>
        <begin position="369"/>
        <end position="405"/>
    </location>
</feature>
<comment type="caution">
    <text evidence="12">Lacks conserved residue(s) required for the propagation of feature annotation.</text>
</comment>
<dbReference type="SMART" id="SM00181">
    <property type="entry name" value="EGF"/>
    <property type="match status" value="15"/>
</dbReference>
<evidence type="ECO:0000256" key="6">
    <source>
        <dbReference type="ARBA" id="ARBA00022737"/>
    </source>
</evidence>
<dbReference type="InterPro" id="IPR000152">
    <property type="entry name" value="EGF-type_Asp/Asn_hydroxyl_site"/>
</dbReference>
<dbReference type="Gene3D" id="2.60.40.3510">
    <property type="match status" value="1"/>
</dbReference>
<evidence type="ECO:0000256" key="8">
    <source>
        <dbReference type="ARBA" id="ARBA00022989"/>
    </source>
</evidence>
<dbReference type="GO" id="GO:0031017">
    <property type="term" value="P:exocrine pancreas development"/>
    <property type="evidence" value="ECO:0007669"/>
    <property type="project" value="UniProtKB-ARBA"/>
</dbReference>
<feature type="disulfide bond" evidence="12">
    <location>
        <begin position="591"/>
        <end position="600"/>
    </location>
</feature>
<evidence type="ECO:0000259" key="17">
    <source>
        <dbReference type="PROSITE" id="PS50026"/>
    </source>
</evidence>
<feature type="disulfide bond" evidence="12">
    <location>
        <begin position="471"/>
        <end position="480"/>
    </location>
</feature>
<feature type="disulfide bond" evidence="13">
    <location>
        <begin position="215"/>
        <end position="224"/>
    </location>
</feature>
<reference evidence="19" key="2">
    <citation type="submission" date="2025-09" db="UniProtKB">
        <authorList>
            <consortium name="Ensembl"/>
        </authorList>
    </citation>
    <scope>IDENTIFICATION</scope>
</reference>
<dbReference type="FunFam" id="2.10.25.10:FF:000148">
    <property type="entry name" value="Delta-like protein"/>
    <property type="match status" value="1"/>
</dbReference>
<feature type="domain" description="EGF-like" evidence="17">
    <location>
        <begin position="603"/>
        <end position="639"/>
    </location>
</feature>
<evidence type="ECO:0000256" key="3">
    <source>
        <dbReference type="ARBA" id="ARBA00022536"/>
    </source>
</evidence>
<evidence type="ECO:0000256" key="10">
    <source>
        <dbReference type="ARBA" id="ARBA00023157"/>
    </source>
</evidence>
<keyword evidence="11" id="KW-0325">Glycoprotein</keyword>
<evidence type="ECO:0000259" key="18">
    <source>
        <dbReference type="PROSITE" id="PS51051"/>
    </source>
</evidence>
<dbReference type="FunFam" id="2.10.25.10:FF:000255">
    <property type="entry name" value="Sushi, nidogen and EGF-like domains 1"/>
    <property type="match status" value="1"/>
</dbReference>
<evidence type="ECO:0000256" key="1">
    <source>
        <dbReference type="ARBA" id="ARBA00004479"/>
    </source>
</evidence>
<feature type="disulfide bond" evidence="12">
    <location>
        <begin position="782"/>
        <end position="791"/>
    </location>
</feature>
<dbReference type="PRINTS" id="PR02059">
    <property type="entry name" value="JAGGEDFAMILY"/>
</dbReference>
<dbReference type="GO" id="GO:0005112">
    <property type="term" value="F:Notch binding"/>
    <property type="evidence" value="ECO:0007669"/>
    <property type="project" value="InterPro"/>
</dbReference>
<dbReference type="SMART" id="SM00179">
    <property type="entry name" value="EGF_CA"/>
    <property type="match status" value="13"/>
</dbReference>
<keyword evidence="6 14" id="KW-0677">Repeat</keyword>
<feature type="disulfide bond" evidence="12">
    <location>
        <begin position="248"/>
        <end position="257"/>
    </location>
</feature>
<dbReference type="InterPro" id="IPR013032">
    <property type="entry name" value="EGF-like_CS"/>
</dbReference>
<evidence type="ECO:0000256" key="4">
    <source>
        <dbReference type="ARBA" id="ARBA00022692"/>
    </source>
</evidence>
<dbReference type="Pfam" id="PF07657">
    <property type="entry name" value="MNNL"/>
    <property type="match status" value="1"/>
</dbReference>
<keyword evidence="2 14" id="KW-0217">Developmental protein</keyword>
<dbReference type="SUPFAM" id="SSF57184">
    <property type="entry name" value="Growth factor receptor domain"/>
    <property type="match status" value="2"/>
</dbReference>
<dbReference type="Gene3D" id="2.10.25.140">
    <property type="match status" value="1"/>
</dbReference>
<dbReference type="FunFam" id="2.10.25.10:FF:000018">
    <property type="entry name" value="Delta-like 1"/>
    <property type="match status" value="1"/>
</dbReference>
<evidence type="ECO:0000256" key="14">
    <source>
        <dbReference type="RuleBase" id="RU280815"/>
    </source>
</evidence>
<feature type="domain" description="EGF-like" evidence="17">
    <location>
        <begin position="641"/>
        <end position="677"/>
    </location>
</feature>
<dbReference type="PROSITE" id="PS51051">
    <property type="entry name" value="DSL"/>
    <property type="match status" value="1"/>
</dbReference>
<feature type="disulfide bond" evidence="12">
    <location>
        <begin position="525"/>
        <end position="534"/>
    </location>
</feature>
<feature type="domain" description="EGF-like" evidence="17">
    <location>
        <begin position="718"/>
        <end position="754"/>
    </location>
</feature>
<dbReference type="InterPro" id="IPR050906">
    <property type="entry name" value="Notch_signaling"/>
</dbReference>
<dbReference type="PANTHER" id="PTHR24044">
    <property type="entry name" value="NOTCH LIGAND FAMILY MEMBER"/>
    <property type="match status" value="1"/>
</dbReference>
<dbReference type="GO" id="GO:0048018">
    <property type="term" value="F:receptor ligand activity"/>
    <property type="evidence" value="ECO:0007669"/>
    <property type="project" value="UniProtKB-ARBA"/>
</dbReference>
<dbReference type="PROSITE" id="PS00010">
    <property type="entry name" value="ASX_HYDROXYL"/>
    <property type="match status" value="9"/>
</dbReference>
<dbReference type="Ensembl" id="ENSSLUT00000017731.1">
    <property type="protein sequence ID" value="ENSSLUP00000017172.1"/>
    <property type="gene ID" value="ENSSLUG00000007646.1"/>
</dbReference>
<dbReference type="InterPro" id="IPR001881">
    <property type="entry name" value="EGF-like_Ca-bd_dom"/>
</dbReference>
<dbReference type="GO" id="GO:0005829">
    <property type="term" value="C:cytosol"/>
    <property type="evidence" value="ECO:0007669"/>
    <property type="project" value="UniProtKB-ARBA"/>
</dbReference>
<dbReference type="FunFam" id="2.10.25.10:FF:000004">
    <property type="entry name" value="Neurogenic locus notch 1"/>
    <property type="match status" value="2"/>
</dbReference>
<dbReference type="FunFam" id="2.10.25.10:FF:000007">
    <property type="entry name" value="Delta-like protein"/>
    <property type="match status" value="3"/>
</dbReference>
<dbReference type="CDD" id="cd00054">
    <property type="entry name" value="EGF_CA"/>
    <property type="match status" value="11"/>
</dbReference>
<evidence type="ECO:0000256" key="11">
    <source>
        <dbReference type="ARBA" id="ARBA00023180"/>
    </source>
</evidence>
<keyword evidence="10 12" id="KW-1015">Disulfide bond</keyword>
<sequence>MLNSHRGRQIFIFKVKLLVPPPLQVCSASGDFELQIVSMQNANGQLQTGACCDGALDASEQRCTADECDTYFRACLKEYQLKVSSAGPCSYGSAATPVLGGNSFSLGAAEDDGEGAARITLPFSFAWPRSYTLIVEALDFNNDSALIERAVHSGMINPSRQWQSLEHNGPVARFHFRVRLSCHEHYYGFGCNKFCRPRDDFFGHYECDHNGNKTCLEGWSGPDCNTAICRQGCSSEHGSCKTPGECKCLYGWQGEYCDQCIPHPGCVHGSCVEPWQCLCDTNYGGQLCDKDLNTCRTLRPCSNGGTCSNTGPDKYHCSCPDGYSGVNCQRAEHACLSSPCLSGGSCVETSLGFECRCAAGWTGPSCSINVDECLVNPCSHGGSCQDLVNGFRCTCPPQWTGKTCLIDANECDDSPCLNANSCRNLIGGYFCECVPGWTGHNCDTNVDECASGPCLNGGRCHDDVNSFHCRCPPGFSGSRCQVSNAFLWKLTCCLCPQLDIDYCLHGPCLNGGRCFNLASEYVCECPEDFEGKNCSHLKDHCRSSPCKVIDSCTVAVASNSTLGGVRLISSNVCGPRGRCRSHAGGQFSCECDEGFTGTYCHENINDCEGAPCLNGGTCIDKVRQFECICADGWDGPTCHNNVDDCSSAPCQNRGVCRDLLNDFYCQCNDGWKGKTCHSRESQCDEATCNNGGTCYDEGDAFKCLCAAGWEGATCNIGRNSSCVPSPCENGGTCVAGGDSFSCVCKDGWEGATCSHNANDCSPHPCYNSGTCVDGDNWYRCECAPGFAGPDCRINVNECQSSPCSAGSTCLDQINAYRCVCPPGRTGPRCQEGTSGGRPCLVSGLLAPDGSRWDEDCNACRCRNGRISCTKRWCGPAPCSLHGKPRVGAECPAGQSCVAVRDERCFVKPCAGRGECWRPGQLAPPPTRCLSDSSCANVTFTFNKDVMATGVTVEQVCQELRSLYVVTNLSSDSAVSMSCEPALGASNQIHVAIAPEDQRSGLSFVTEITDRIMDVVGRRSANGSVVGAIAELLPDLRSSLRPADHLVPLLVSVAIVVWALASASVLLWCVRRRRKQSAHTGVSTLPAGAAPCLAPGAEGNNALYNGAGPTAREQLRHIRNPIEKNQQQSLCEDKNAAGANIRRADAGRQLDEGDLDKRLQRARCLRAPPAYSLVDWEEQAAWHTAGNASHWTGKQDNRQLQSQSLNRTEYIV</sequence>
<dbReference type="Gene3D" id="2.10.25.10">
    <property type="entry name" value="Laminin"/>
    <property type="match status" value="13"/>
</dbReference>
<evidence type="ECO:0000256" key="2">
    <source>
        <dbReference type="ARBA" id="ARBA00022473"/>
    </source>
</evidence>
<dbReference type="FunFam" id="2.10.25.10:FF:000095">
    <property type="entry name" value="Notch, isoform B"/>
    <property type="match status" value="1"/>
</dbReference>
<dbReference type="FunFam" id="2.10.25.10:FF:000146">
    <property type="entry name" value="Putative neurogenic locus notch"/>
    <property type="match status" value="1"/>
</dbReference>